<evidence type="ECO:0000313" key="2">
    <source>
        <dbReference type="EMBL" id="RKF30872.1"/>
    </source>
</evidence>
<dbReference type="SUPFAM" id="SSF51206">
    <property type="entry name" value="cAMP-binding domain-like"/>
    <property type="match status" value="1"/>
</dbReference>
<dbReference type="Proteomes" id="UP000286402">
    <property type="component" value="Unassembled WGS sequence"/>
</dbReference>
<accession>A0A420FD44</accession>
<protein>
    <recommendedName>
        <fullName evidence="1">Cyclic nucleotide-binding domain-containing protein</fullName>
    </recommendedName>
</protein>
<evidence type="ECO:0000259" key="1">
    <source>
        <dbReference type="PROSITE" id="PS50042"/>
    </source>
</evidence>
<dbReference type="InterPro" id="IPR000595">
    <property type="entry name" value="cNMP-bd_dom"/>
</dbReference>
<keyword evidence="3" id="KW-1185">Reference proteome</keyword>
<reference evidence="2 3" key="1">
    <citation type="submission" date="2016-07" db="EMBL/GenBank/DDBJ databases">
        <title>Genome analysis of Sphingobacterium siyangense T12B17.</title>
        <authorList>
            <person name="Xu D."/>
            <person name="Su Y."/>
            <person name="Zheng S."/>
        </authorList>
    </citation>
    <scope>NUCLEOTIDE SEQUENCE [LARGE SCALE GENOMIC DNA]</scope>
    <source>
        <strain evidence="2 3">T12B17</strain>
    </source>
</reference>
<proteinExistence type="predicted"/>
<name>A0A420FD44_9SPHI</name>
<organism evidence="2 3">
    <name type="scientific">Sphingobacterium siyangense</name>
    <dbReference type="NCBI Taxonomy" id="459529"/>
    <lineage>
        <taxon>Bacteria</taxon>
        <taxon>Pseudomonadati</taxon>
        <taxon>Bacteroidota</taxon>
        <taxon>Sphingobacteriia</taxon>
        <taxon>Sphingobacteriales</taxon>
        <taxon>Sphingobacteriaceae</taxon>
        <taxon>Sphingobacterium</taxon>
    </lineage>
</organism>
<dbReference type="Gene3D" id="2.60.120.10">
    <property type="entry name" value="Jelly Rolls"/>
    <property type="match status" value="1"/>
</dbReference>
<feature type="domain" description="Cyclic nucleotide-binding" evidence="1">
    <location>
        <begin position="15"/>
        <end position="115"/>
    </location>
</feature>
<dbReference type="PROSITE" id="PS50042">
    <property type="entry name" value="CNMP_BINDING_3"/>
    <property type="match status" value="1"/>
</dbReference>
<gene>
    <name evidence="2" type="ORF">BCY89_18215</name>
</gene>
<sequence length="189" mass="22101">MDKQLLLDSIQKEINLTEDEIVRLLAVVKSKKVKKKQYLLLEGDMSRYALFVASGCLRSYCVDENGFQYIQQFAPEGWWIGDMYSLVTGKPGNLYIDAVFESEVWMISKVDLHRLYQEIPKLNVYFRILAENALVYYQSRSMENLRLAAKERYEKFCTRYPTLIDCLPQKQVAAYIGVTPEFLSKMLHQ</sequence>
<comment type="caution">
    <text evidence="2">The sequence shown here is derived from an EMBL/GenBank/DDBJ whole genome shotgun (WGS) entry which is preliminary data.</text>
</comment>
<dbReference type="EMBL" id="MCAQ01000029">
    <property type="protein sequence ID" value="RKF30872.1"/>
    <property type="molecule type" value="Genomic_DNA"/>
</dbReference>
<dbReference type="Pfam" id="PF00027">
    <property type="entry name" value="cNMP_binding"/>
    <property type="match status" value="1"/>
</dbReference>
<dbReference type="AlphaFoldDB" id="A0A420FD44"/>
<dbReference type="CDD" id="cd00038">
    <property type="entry name" value="CAP_ED"/>
    <property type="match status" value="1"/>
</dbReference>
<evidence type="ECO:0000313" key="3">
    <source>
        <dbReference type="Proteomes" id="UP000286402"/>
    </source>
</evidence>
<dbReference type="InterPro" id="IPR014710">
    <property type="entry name" value="RmlC-like_jellyroll"/>
</dbReference>
<dbReference type="RefSeq" id="WP_120336303.1">
    <property type="nucleotide sequence ID" value="NZ_MCAQ01000029.1"/>
</dbReference>
<dbReference type="InterPro" id="IPR018490">
    <property type="entry name" value="cNMP-bd_dom_sf"/>
</dbReference>